<dbReference type="EMBL" id="CP003065">
    <property type="protein sequence ID" value="AEV67036.1"/>
    <property type="molecule type" value="Genomic_DNA"/>
</dbReference>
<gene>
    <name evidence="11" type="primary">atpB</name>
    <name evidence="13" type="ordered locus">Clocl_0295</name>
</gene>
<sequence length="251" mass="28241">MEELGERIKEVMTSNRIDIHLFGYTIPISDAVITMWIIMGVLIILSIIFTRKLETIPEGKQNVVETIVEFINKLTESSIGHHWKLFAPYIGTVLLFLVFSNTISIFNIIPSGEQLYKLTHIGALKKIPDFNLLPPTKNASVAMGFAVMSMIAVIISGIRVNKVKGWLKSFLKPVPILLPFKILDYFIRPLSLCFRQYGNVLGAVIIMELIYSSMPAFLPGALSIYFDIFDGVLQAYVFVFLTSLYIAEGIE</sequence>
<evidence type="ECO:0000256" key="1">
    <source>
        <dbReference type="ARBA" id="ARBA00004141"/>
    </source>
</evidence>
<dbReference type="PRINTS" id="PR00123">
    <property type="entry name" value="ATPASEA"/>
</dbReference>
<keyword evidence="3 11" id="KW-0813">Transport</keyword>
<evidence type="ECO:0000256" key="12">
    <source>
        <dbReference type="RuleBase" id="RU000483"/>
    </source>
</evidence>
<proteinExistence type="inferred from homology"/>
<evidence type="ECO:0000256" key="7">
    <source>
        <dbReference type="ARBA" id="ARBA00022989"/>
    </source>
</evidence>
<evidence type="ECO:0000256" key="3">
    <source>
        <dbReference type="ARBA" id="ARBA00022448"/>
    </source>
</evidence>
<keyword evidence="9 11" id="KW-0472">Membrane</keyword>
<dbReference type="InterPro" id="IPR035908">
    <property type="entry name" value="F0_ATP_A_sf"/>
</dbReference>
<dbReference type="AlphaFoldDB" id="G8M1V3"/>
<name>G8M1V3_ACECE</name>
<keyword evidence="4 11" id="KW-0138">CF(0)</keyword>
<comment type="subunit">
    <text evidence="11">F-type ATPases have 2 components, CF(1) - the catalytic core - and CF(0) - the membrane proton channel. CF(1) has five subunits: alpha(3), beta(3), gamma(1), delta(1), epsilon(1). CF(0) has three main subunits: a(1), b(2) and c(9-12). The alpha and beta chains form an alternating ring which encloses part of the gamma chain. CF(1) is attached to CF(0) by a central stalk formed by the gamma and epsilon chains, while a peripheral stalk is formed by the delta and b chains.</text>
</comment>
<evidence type="ECO:0000256" key="10">
    <source>
        <dbReference type="ARBA" id="ARBA00023310"/>
    </source>
</evidence>
<keyword evidence="8 11" id="KW-0406">Ion transport</keyword>
<dbReference type="eggNOG" id="COG0356">
    <property type="taxonomic scope" value="Bacteria"/>
</dbReference>
<dbReference type="Proteomes" id="UP000005435">
    <property type="component" value="Chromosome"/>
</dbReference>
<dbReference type="NCBIfam" id="NF004486">
    <property type="entry name" value="PRK05815.3-4"/>
    <property type="match status" value="1"/>
</dbReference>
<dbReference type="GO" id="GO:0042777">
    <property type="term" value="P:proton motive force-driven plasma membrane ATP synthesis"/>
    <property type="evidence" value="ECO:0007669"/>
    <property type="project" value="TreeGrafter"/>
</dbReference>
<evidence type="ECO:0000256" key="11">
    <source>
        <dbReference type="HAMAP-Rule" id="MF_01393"/>
    </source>
</evidence>
<evidence type="ECO:0000256" key="4">
    <source>
        <dbReference type="ARBA" id="ARBA00022547"/>
    </source>
</evidence>
<keyword evidence="10 11" id="KW-0066">ATP synthesis</keyword>
<feature type="transmembrane region" description="Helical" evidence="11">
    <location>
        <begin position="139"/>
        <end position="158"/>
    </location>
</feature>
<dbReference type="CDD" id="cd00310">
    <property type="entry name" value="ATP-synt_Fo_a_6"/>
    <property type="match status" value="1"/>
</dbReference>
<keyword evidence="11" id="KW-1003">Cell membrane</keyword>
<dbReference type="PANTHER" id="PTHR42823">
    <property type="entry name" value="ATP SYNTHASE SUBUNIT A, CHLOROPLASTIC"/>
    <property type="match status" value="1"/>
</dbReference>
<dbReference type="PANTHER" id="PTHR42823:SF3">
    <property type="entry name" value="ATP SYNTHASE SUBUNIT A, CHLOROPLASTIC"/>
    <property type="match status" value="1"/>
</dbReference>
<dbReference type="GO" id="GO:0046933">
    <property type="term" value="F:proton-transporting ATP synthase activity, rotational mechanism"/>
    <property type="evidence" value="ECO:0007669"/>
    <property type="project" value="UniProtKB-UniRule"/>
</dbReference>
<feature type="transmembrane region" description="Helical" evidence="11">
    <location>
        <begin position="199"/>
        <end position="218"/>
    </location>
</feature>
<dbReference type="InterPro" id="IPR045082">
    <property type="entry name" value="ATP_syn_F0_a_bact/chloroplast"/>
</dbReference>
<protein>
    <recommendedName>
        <fullName evidence="11 12">ATP synthase subunit a</fullName>
    </recommendedName>
    <alternativeName>
        <fullName evidence="11">ATP synthase F0 sector subunit a</fullName>
    </alternativeName>
    <alternativeName>
        <fullName evidence="11">F-ATPase subunit 6</fullName>
    </alternativeName>
</protein>
<comment type="subcellular location">
    <subcellularLocation>
        <location evidence="11 12">Cell membrane</location>
        <topology evidence="11 12">Multi-pass membrane protein</topology>
    </subcellularLocation>
    <subcellularLocation>
        <location evidence="1">Membrane</location>
        <topology evidence="1">Multi-pass membrane protein</topology>
    </subcellularLocation>
</comment>
<dbReference type="NCBIfam" id="TIGR01131">
    <property type="entry name" value="ATP_synt_6_or_A"/>
    <property type="match status" value="1"/>
</dbReference>
<evidence type="ECO:0000256" key="2">
    <source>
        <dbReference type="ARBA" id="ARBA00006810"/>
    </source>
</evidence>
<evidence type="ECO:0000256" key="6">
    <source>
        <dbReference type="ARBA" id="ARBA00022781"/>
    </source>
</evidence>
<dbReference type="InterPro" id="IPR000568">
    <property type="entry name" value="ATP_synth_F0_asu"/>
</dbReference>
<feature type="transmembrane region" description="Helical" evidence="11">
    <location>
        <begin position="21"/>
        <end position="49"/>
    </location>
</feature>
<keyword evidence="6 11" id="KW-0375">Hydrogen ion transport</keyword>
<dbReference type="GO" id="GO:0045259">
    <property type="term" value="C:proton-transporting ATP synthase complex"/>
    <property type="evidence" value="ECO:0007669"/>
    <property type="project" value="UniProtKB-KW"/>
</dbReference>
<reference evidence="13 14" key="2">
    <citation type="journal article" date="2012" name="Stand. Genomic Sci.">
        <title>Complete Genome Sequence of Clostridium clariflavum DSM 19732.</title>
        <authorList>
            <person name="Izquierdo J.A."/>
            <person name="Goodwin L."/>
            <person name="Davenport K.W."/>
            <person name="Teshima H."/>
            <person name="Bruce D."/>
            <person name="Detter C."/>
            <person name="Tapia R."/>
            <person name="Han S."/>
            <person name="Land M."/>
            <person name="Hauser L."/>
            <person name="Jeffries C.D."/>
            <person name="Han J."/>
            <person name="Pitluck S."/>
            <person name="Nolan M."/>
            <person name="Chen A."/>
            <person name="Huntemann M."/>
            <person name="Mavromatis K."/>
            <person name="Mikhailova N."/>
            <person name="Liolios K."/>
            <person name="Woyke T."/>
            <person name="Lynd L.R."/>
        </authorList>
    </citation>
    <scope>NUCLEOTIDE SEQUENCE [LARGE SCALE GENOMIC DNA]</scope>
    <source>
        <strain evidence="14">DSM 19732 / NBRC 101661 / EBR45</strain>
    </source>
</reference>
<evidence type="ECO:0000256" key="8">
    <source>
        <dbReference type="ARBA" id="ARBA00023065"/>
    </source>
</evidence>
<dbReference type="KEGG" id="ccl:Clocl_0295"/>
<dbReference type="Pfam" id="PF00119">
    <property type="entry name" value="ATP-synt_A"/>
    <property type="match status" value="1"/>
</dbReference>
<keyword evidence="14" id="KW-1185">Reference proteome</keyword>
<organism evidence="13 14">
    <name type="scientific">Acetivibrio clariflavus (strain DSM 19732 / NBRC 101661 / EBR45)</name>
    <name type="common">Clostridium clariflavum</name>
    <dbReference type="NCBI Taxonomy" id="720554"/>
    <lineage>
        <taxon>Bacteria</taxon>
        <taxon>Bacillati</taxon>
        <taxon>Bacillota</taxon>
        <taxon>Clostridia</taxon>
        <taxon>Eubacteriales</taxon>
        <taxon>Oscillospiraceae</taxon>
        <taxon>Acetivibrio</taxon>
    </lineage>
</organism>
<dbReference type="HOGENOM" id="CLU_041018_2_0_9"/>
<dbReference type="HAMAP" id="MF_01393">
    <property type="entry name" value="ATP_synth_a_bact"/>
    <property type="match status" value="1"/>
</dbReference>
<evidence type="ECO:0000256" key="9">
    <source>
        <dbReference type="ARBA" id="ARBA00023136"/>
    </source>
</evidence>
<keyword evidence="5 11" id="KW-0812">Transmembrane</keyword>
<feature type="transmembrane region" description="Helical" evidence="11">
    <location>
        <begin position="224"/>
        <end position="247"/>
    </location>
</feature>
<keyword evidence="7 11" id="KW-1133">Transmembrane helix</keyword>
<accession>G8M1V3</accession>
<comment type="similarity">
    <text evidence="2 11 12">Belongs to the ATPase A chain family.</text>
</comment>
<evidence type="ECO:0000313" key="14">
    <source>
        <dbReference type="Proteomes" id="UP000005435"/>
    </source>
</evidence>
<evidence type="ECO:0000256" key="5">
    <source>
        <dbReference type="ARBA" id="ARBA00022692"/>
    </source>
</evidence>
<dbReference type="STRING" id="720554.Clocl_0295"/>
<dbReference type="GO" id="GO:0005886">
    <property type="term" value="C:plasma membrane"/>
    <property type="evidence" value="ECO:0007669"/>
    <property type="project" value="UniProtKB-SubCell"/>
</dbReference>
<dbReference type="SUPFAM" id="SSF81336">
    <property type="entry name" value="F1F0 ATP synthase subunit A"/>
    <property type="match status" value="1"/>
</dbReference>
<dbReference type="RefSeq" id="WP_014253668.1">
    <property type="nucleotide sequence ID" value="NC_016627.1"/>
</dbReference>
<feature type="transmembrane region" description="Helical" evidence="11">
    <location>
        <begin position="86"/>
        <end position="109"/>
    </location>
</feature>
<evidence type="ECO:0000313" key="13">
    <source>
        <dbReference type="EMBL" id="AEV67036.1"/>
    </source>
</evidence>
<dbReference type="Gene3D" id="1.20.120.220">
    <property type="entry name" value="ATP synthase, F0 complex, subunit A"/>
    <property type="match status" value="1"/>
</dbReference>
<comment type="function">
    <text evidence="11 12">Key component of the proton channel; it plays a direct role in the translocation of protons across the membrane.</text>
</comment>
<reference evidence="14" key="1">
    <citation type="submission" date="2011-12" db="EMBL/GenBank/DDBJ databases">
        <title>Complete sequence of Clostridium clariflavum DSM 19732.</title>
        <authorList>
            <consortium name="US DOE Joint Genome Institute"/>
            <person name="Lucas S."/>
            <person name="Han J."/>
            <person name="Lapidus A."/>
            <person name="Cheng J.-F."/>
            <person name="Goodwin L."/>
            <person name="Pitluck S."/>
            <person name="Peters L."/>
            <person name="Teshima H."/>
            <person name="Detter J.C."/>
            <person name="Han C."/>
            <person name="Tapia R."/>
            <person name="Land M."/>
            <person name="Hauser L."/>
            <person name="Kyrpides N."/>
            <person name="Ivanova N."/>
            <person name="Pagani I."/>
            <person name="Kitzmiller T."/>
            <person name="Lynd L."/>
            <person name="Izquierdo J."/>
            <person name="Woyke T."/>
        </authorList>
    </citation>
    <scope>NUCLEOTIDE SEQUENCE [LARGE SCALE GENOMIC DNA]</scope>
    <source>
        <strain evidence="14">DSM 19732 / NBRC 101661 / EBR45</strain>
    </source>
</reference>